<evidence type="ECO:0000313" key="2">
    <source>
        <dbReference type="EMBL" id="UZK56454.1"/>
    </source>
</evidence>
<feature type="transmembrane region" description="Helical" evidence="1">
    <location>
        <begin position="189"/>
        <end position="209"/>
    </location>
</feature>
<keyword evidence="1" id="KW-0472">Membrane</keyword>
<reference evidence="2" key="1">
    <citation type="journal article" date="2022" name="Front. Microbiol.">
        <title>Mirubactin C rescues the lethal effect of cell wall biosynthesis mutations in Bacillus subtilis.</title>
        <authorList>
            <person name="Kepplinger B."/>
            <person name="Wen X."/>
            <person name="Tyler A.R."/>
            <person name="Kim B.Y."/>
            <person name="Brown J."/>
            <person name="Banks P."/>
            <person name="Dashti Y."/>
            <person name="Mackenzie E.S."/>
            <person name="Wills C."/>
            <person name="Kawai Y."/>
            <person name="Waldron K.J."/>
            <person name="Allenby N.E.E."/>
            <person name="Wu L.J."/>
            <person name="Hall M.J."/>
            <person name="Errington J."/>
        </authorList>
    </citation>
    <scope>NUCLEOTIDE SEQUENCE</scope>
    <source>
        <strain evidence="2">MDA8-470</strain>
    </source>
</reference>
<dbReference type="RefSeq" id="WP_265544546.1">
    <property type="nucleotide sequence ID" value="NZ_CP098740.1"/>
</dbReference>
<keyword evidence="3" id="KW-1185">Reference proteome</keyword>
<feature type="transmembrane region" description="Helical" evidence="1">
    <location>
        <begin position="215"/>
        <end position="233"/>
    </location>
</feature>
<accession>A0ABY6PVU4</accession>
<keyword evidence="1" id="KW-0812">Transmembrane</keyword>
<gene>
    <name evidence="2" type="ORF">NEH16_22310</name>
</gene>
<evidence type="ECO:0008006" key="4">
    <source>
        <dbReference type="Google" id="ProtNLM"/>
    </source>
</evidence>
<proteinExistence type="predicted"/>
<feature type="transmembrane region" description="Helical" evidence="1">
    <location>
        <begin position="245"/>
        <end position="264"/>
    </location>
</feature>
<feature type="transmembrane region" description="Helical" evidence="1">
    <location>
        <begin position="159"/>
        <end position="177"/>
    </location>
</feature>
<feature type="transmembrane region" description="Helical" evidence="1">
    <location>
        <begin position="61"/>
        <end position="87"/>
    </location>
</feature>
<feature type="transmembrane region" description="Helical" evidence="1">
    <location>
        <begin position="99"/>
        <end position="122"/>
    </location>
</feature>
<feature type="transmembrane region" description="Helical" evidence="1">
    <location>
        <begin position="134"/>
        <end position="153"/>
    </location>
</feature>
<evidence type="ECO:0000256" key="1">
    <source>
        <dbReference type="SAM" id="Phobius"/>
    </source>
</evidence>
<evidence type="ECO:0000313" key="3">
    <source>
        <dbReference type="Proteomes" id="UP001164963"/>
    </source>
</evidence>
<feature type="transmembrane region" description="Helical" evidence="1">
    <location>
        <begin position="270"/>
        <end position="286"/>
    </location>
</feature>
<dbReference type="Proteomes" id="UP001164963">
    <property type="component" value="Chromosome"/>
</dbReference>
<dbReference type="EMBL" id="CP098740">
    <property type="protein sequence ID" value="UZK56454.1"/>
    <property type="molecule type" value="Genomic_DNA"/>
</dbReference>
<organism evidence="2 3">
    <name type="scientific">Streptomyces drozdowiczii</name>
    <dbReference type="NCBI Taxonomy" id="202862"/>
    <lineage>
        <taxon>Bacteria</taxon>
        <taxon>Bacillati</taxon>
        <taxon>Actinomycetota</taxon>
        <taxon>Actinomycetes</taxon>
        <taxon>Kitasatosporales</taxon>
        <taxon>Streptomycetaceae</taxon>
        <taxon>Streptomyces</taxon>
    </lineage>
</organism>
<keyword evidence="1" id="KW-1133">Transmembrane helix</keyword>
<name>A0ABY6PVU4_9ACTN</name>
<sequence length="295" mass="30093">MSTPLLRLYPAGYRRAFGPEIAEAYREATEGAGRTARFREAGDIVAHALRMRMRLGSAQRAGRLFAAAAPFALAATAAYAAFGLVSMLGDWRLSGNPDFLVPLSFVMTGCDLVTLAGAVLALGGRFAAGARCAFAGALAQELALLVVPLAAGVLPPPAAAPYLLAPVAVAALPLACPPDLRPPGRALGAAARVALLLWTGLMVAALALADAGGHLAYMLWRLGVPVAAALLLAGRPALARLRTPGRFALAGAPFVAMGYCAGVVDRDTLVPALAVVAAAGVALRLWRLRGGTSPG</sequence>
<protein>
    <recommendedName>
        <fullName evidence="4">Integral membrane protein</fullName>
    </recommendedName>
</protein>